<dbReference type="Proteomes" id="UP000288892">
    <property type="component" value="Unassembled WGS sequence"/>
</dbReference>
<protein>
    <submittedName>
        <fullName evidence="1">Uncharacterized protein</fullName>
    </submittedName>
</protein>
<sequence>MNKSGSGSATNAGIDYQQRVSALFLIALHSQFDISQILNVNDELNIESISYETAKTVDDLNIVCEGNKILYIQIKRKIALSEKEGSEFQKVIEQFLSQYIAEQKISDRFFLITTSDTSKSIKYDLKKIFDSIRLNDTGFKENPLNVNEKKTYSTLERVFDKSYEKLTKNKSSNKNFVIFCKQVFISIIDVEADMTTEKIAVMLLHSKRINMPSLVWKYLVSQSLYYATNRLSLNSDGINDILARFQIKSPTQKEVEIQFNELLKPVILNVSELSTGKDVFIVESFVEGLDYAIVELFRFDSNGEKRVKFEDDYVLLGDKKAKVIRRFSTMVGLQRYMEENQEYYKNKKVVVLESRDIDTVEETEVARKYKEYCHELLNKNTTLINCIHSGKSCLSASCYFVEVDYPNYPPAIGMVREECLLPLDRILGKPIIPQEDIRFPTEINISRWMSLLSKGQGLLKSLPEVKKDLKCKVLQVGWNEDNQVYAEYNYCIRKNLEDGSSDYLCSRGKIQRFSKYEADIQADCLNSDILKNKNNDNRLCVSSKNRRVISRPFLMKIKENGEEVLEVRSFEVCKYSQLLGDLYNNCDNYYAPLCFVIHKDTEQIFVIGDIVPFISNPFQLYLFIENWGEAGFIFDDHSLSVIHNDYEFDKHMRDIINDSLFPIIDPKFTSQQELEEGVVIRELNSFIEENQVK</sequence>
<gene>
    <name evidence="1" type="ORF">VU01_10708</name>
</gene>
<keyword evidence="2" id="KW-1185">Reference proteome</keyword>
<dbReference type="AlphaFoldDB" id="A0A444JFI3"/>
<evidence type="ECO:0000313" key="1">
    <source>
        <dbReference type="EMBL" id="RWX51871.1"/>
    </source>
</evidence>
<name>A0A444JFI3_9BACT</name>
<accession>A0A444JFI3</accession>
<organism evidence="1 2">
    <name type="scientific">Candidatus Electrothrix marina</name>
    <dbReference type="NCBI Taxonomy" id="1859130"/>
    <lineage>
        <taxon>Bacteria</taxon>
        <taxon>Pseudomonadati</taxon>
        <taxon>Thermodesulfobacteriota</taxon>
        <taxon>Desulfobulbia</taxon>
        <taxon>Desulfobulbales</taxon>
        <taxon>Desulfobulbaceae</taxon>
        <taxon>Candidatus Electrothrix</taxon>
    </lineage>
</organism>
<proteinExistence type="predicted"/>
<comment type="caution">
    <text evidence="1">The sequence shown here is derived from an EMBL/GenBank/DDBJ whole genome shotgun (WGS) entry which is preliminary data.</text>
</comment>
<dbReference type="EMBL" id="MTKS01000070">
    <property type="protein sequence ID" value="RWX51871.1"/>
    <property type="molecule type" value="Genomic_DNA"/>
</dbReference>
<evidence type="ECO:0000313" key="2">
    <source>
        <dbReference type="Proteomes" id="UP000288892"/>
    </source>
</evidence>
<reference evidence="1 2" key="1">
    <citation type="submission" date="2017-01" db="EMBL/GenBank/DDBJ databases">
        <title>The cable genome- insights into the physiology and evolution of filamentous bacteria capable of sulfide oxidation via long distance electron transfer.</title>
        <authorList>
            <person name="Schreiber L."/>
            <person name="Bjerg J.T."/>
            <person name="Boggild A."/>
            <person name="Van De Vossenberg J."/>
            <person name="Meysman F."/>
            <person name="Nielsen L.P."/>
            <person name="Schramm A."/>
            <person name="Kjeldsen K.U."/>
        </authorList>
    </citation>
    <scope>NUCLEOTIDE SEQUENCE [LARGE SCALE GENOMIC DNA]</scope>
    <source>
        <strain evidence="1">A5</strain>
    </source>
</reference>